<evidence type="ECO:0000313" key="3">
    <source>
        <dbReference type="Proteomes" id="UP000032679"/>
    </source>
</evidence>
<gene>
    <name evidence="2" type="ORF">Tasa_021_018</name>
</gene>
<proteinExistence type="predicted"/>
<dbReference type="PANTHER" id="PTHR12110:SF41">
    <property type="entry name" value="INOSOSE DEHYDRATASE"/>
    <property type="match status" value="1"/>
</dbReference>
<dbReference type="STRING" id="1231623.Tasa_021_018"/>
<protein>
    <recommendedName>
        <fullName evidence="1">Xylose isomerase-like TIM barrel domain-containing protein</fullName>
    </recommendedName>
</protein>
<dbReference type="EMBL" id="BALE01000021">
    <property type="protein sequence ID" value="GAN54437.1"/>
    <property type="molecule type" value="Genomic_DNA"/>
</dbReference>
<sequence>MSGQNPPFNRTNWPIAAAMIQYQNILPDGSSVQDQAPEGWAATLADVTDAGFTELDPTDSWIRLADLSPARLETFMGLVRDAGLTIPAISTARRSVIDPERGEEFLAYNHKVIDTAAKIGAKEVSFGLFYPLTDAQKRALWFWTAQGTTSPDDPAVWRLAVERIRELGRHAQEVGVGISLEMYEDTYLGSADSSVRFVEDVDHPSVGINADLGNLVRLHRPVEHWATMMRKVAPYTRYWHVKNYFRTEDETTGLVVTAPAPLEFGVISYRAAIRMALEHGFKSAFLVEHYGGDGLSVSATNREYLRRILPK</sequence>
<evidence type="ECO:0000259" key="1">
    <source>
        <dbReference type="Pfam" id="PF01261"/>
    </source>
</evidence>
<keyword evidence="3" id="KW-1185">Reference proteome</keyword>
<dbReference type="AlphaFoldDB" id="A0A0D6MLB1"/>
<dbReference type="SUPFAM" id="SSF51658">
    <property type="entry name" value="Xylose isomerase-like"/>
    <property type="match status" value="1"/>
</dbReference>
<dbReference type="InterPro" id="IPR050312">
    <property type="entry name" value="IolE/XylAMocC-like"/>
</dbReference>
<dbReference type="RefSeq" id="WP_048848986.1">
    <property type="nucleotide sequence ID" value="NZ_BALE01000021.1"/>
</dbReference>
<feature type="domain" description="Xylose isomerase-like TIM barrel" evidence="1">
    <location>
        <begin position="46"/>
        <end position="303"/>
    </location>
</feature>
<evidence type="ECO:0000313" key="2">
    <source>
        <dbReference type="EMBL" id="GAN54437.1"/>
    </source>
</evidence>
<accession>A0A0D6MLB1</accession>
<dbReference type="Gene3D" id="3.20.20.150">
    <property type="entry name" value="Divalent-metal-dependent TIM barrel enzymes"/>
    <property type="match status" value="1"/>
</dbReference>
<dbReference type="Pfam" id="PF01261">
    <property type="entry name" value="AP_endonuc_2"/>
    <property type="match status" value="1"/>
</dbReference>
<name>A0A0D6MLB1_9PROT</name>
<dbReference type="InterPro" id="IPR036237">
    <property type="entry name" value="Xyl_isomerase-like_sf"/>
</dbReference>
<dbReference type="Proteomes" id="UP000032679">
    <property type="component" value="Unassembled WGS sequence"/>
</dbReference>
<dbReference type="InterPro" id="IPR013022">
    <property type="entry name" value="Xyl_isomerase-like_TIM-brl"/>
</dbReference>
<organism evidence="2 3">
    <name type="scientific">Tanticharoenia sakaeratensis NBRC 103193</name>
    <dbReference type="NCBI Taxonomy" id="1231623"/>
    <lineage>
        <taxon>Bacteria</taxon>
        <taxon>Pseudomonadati</taxon>
        <taxon>Pseudomonadota</taxon>
        <taxon>Alphaproteobacteria</taxon>
        <taxon>Acetobacterales</taxon>
        <taxon>Acetobacteraceae</taxon>
        <taxon>Tanticharoenia</taxon>
    </lineage>
</organism>
<comment type="caution">
    <text evidence="2">The sequence shown here is derived from an EMBL/GenBank/DDBJ whole genome shotgun (WGS) entry which is preliminary data.</text>
</comment>
<dbReference type="OrthoDB" id="3325478at2"/>
<reference evidence="2 3" key="1">
    <citation type="submission" date="2012-10" db="EMBL/GenBank/DDBJ databases">
        <title>Genome sequencing of Tanticharoenia sakaeratensis NBRC 103193.</title>
        <authorList>
            <person name="Azuma Y."/>
            <person name="Hadano H."/>
            <person name="Hirakawa H."/>
            <person name="Matsushita K."/>
        </authorList>
    </citation>
    <scope>NUCLEOTIDE SEQUENCE [LARGE SCALE GENOMIC DNA]</scope>
    <source>
        <strain evidence="2 3">NBRC 103193</strain>
    </source>
</reference>
<dbReference type="PANTHER" id="PTHR12110">
    <property type="entry name" value="HYDROXYPYRUVATE ISOMERASE"/>
    <property type="match status" value="1"/>
</dbReference>